<comment type="subcellular location">
    <subcellularLocation>
        <location evidence="1">Golgi apparatus membrane</location>
        <topology evidence="1">Single-pass type I membrane protein</topology>
    </subcellularLocation>
</comment>
<feature type="region of interest" description="Disordered" evidence="9">
    <location>
        <begin position="305"/>
        <end position="331"/>
    </location>
</feature>
<feature type="region of interest" description="Disordered" evidence="9">
    <location>
        <begin position="60"/>
        <end position="98"/>
    </location>
</feature>
<evidence type="ECO:0000256" key="2">
    <source>
        <dbReference type="ARBA" id="ARBA00022448"/>
    </source>
</evidence>
<evidence type="ECO:0000256" key="7">
    <source>
        <dbReference type="ARBA" id="ARBA00023157"/>
    </source>
</evidence>
<dbReference type="PANTHER" id="PTHR15071:SF0">
    <property type="entry name" value="MANNOSE 6-PHOSPHATE RECEPTOR-LIKE PROTEIN 1"/>
    <property type="match status" value="1"/>
</dbReference>
<dbReference type="Gene3D" id="2.70.130.10">
    <property type="entry name" value="Mannose-6-phosphate receptor binding domain"/>
    <property type="match status" value="1"/>
</dbReference>
<dbReference type="InterPro" id="IPR009011">
    <property type="entry name" value="Man6P_isomerase_rcpt-bd_dom_sf"/>
</dbReference>
<feature type="domain" description="MRH" evidence="11">
    <location>
        <begin position="101"/>
        <end position="263"/>
    </location>
</feature>
<sequence length="331" mass="37447">MIKFLRRVLIPTILVALIILLTFLRTKPVVDNSLYLQSTQQIFDSLSHFSFSLPIASSNNNDNDNHVDGSKQPTAPYQNQNQAHLPDGTQDSLESKTKPLDPCTVVNPLNKMFIDLSGLSSFGNDNKPMSWNAKGYDSGKNYTIGICSNPFKKHHDESSEIQDRLNSSKIGAYYIDSETNKYVSIGEYSTVPKFRGRKLTLTYENGSYCNAYDSKTGERLRKSTVLTFTCDREMSAKASAYYIDSSNDCTYFFEIRSHQACPTAPPTNNSAAVWIFLFILLAALFVYFSGGLLYRHMKSIKSPITSTHHHHHHHHNQQQHHTHINTSQLKV</sequence>
<feature type="compositionally biased region" description="Polar residues" evidence="9">
    <location>
        <begin position="71"/>
        <end position="83"/>
    </location>
</feature>
<evidence type="ECO:0000313" key="13">
    <source>
        <dbReference type="Proteomes" id="UP001497383"/>
    </source>
</evidence>
<keyword evidence="6 10" id="KW-0472">Membrane</keyword>
<keyword evidence="7" id="KW-1015">Disulfide bond</keyword>
<dbReference type="InterPro" id="IPR044865">
    <property type="entry name" value="MRH_dom"/>
</dbReference>
<feature type="transmembrane region" description="Helical" evidence="10">
    <location>
        <begin position="271"/>
        <end position="294"/>
    </location>
</feature>
<evidence type="ECO:0000256" key="1">
    <source>
        <dbReference type="ARBA" id="ARBA00004614"/>
    </source>
</evidence>
<evidence type="ECO:0000256" key="5">
    <source>
        <dbReference type="ARBA" id="ARBA00022989"/>
    </source>
</evidence>
<protein>
    <recommendedName>
        <fullName evidence="11">MRH domain-containing protein</fullName>
    </recommendedName>
</protein>
<evidence type="ECO:0000313" key="12">
    <source>
        <dbReference type="EMBL" id="CAK9438404.1"/>
    </source>
</evidence>
<keyword evidence="13" id="KW-1185">Reference proteome</keyword>
<gene>
    <name evidence="12" type="ORF">LODBEIA_P26280</name>
</gene>
<accession>A0ABP0ZKK0</accession>
<keyword evidence="3 10" id="KW-0812">Transmembrane</keyword>
<evidence type="ECO:0000256" key="4">
    <source>
        <dbReference type="ARBA" id="ARBA00022729"/>
    </source>
</evidence>
<dbReference type="PANTHER" id="PTHR15071">
    <property type="entry name" value="MANNOSE-6-PHOSPHATE RECEPTOR FAMILY MEMBER"/>
    <property type="match status" value="1"/>
</dbReference>
<evidence type="ECO:0000256" key="6">
    <source>
        <dbReference type="ARBA" id="ARBA00023136"/>
    </source>
</evidence>
<dbReference type="InterPro" id="IPR028927">
    <property type="entry name" value="Man-6-P_rcpt"/>
</dbReference>
<evidence type="ECO:0000256" key="3">
    <source>
        <dbReference type="ARBA" id="ARBA00022692"/>
    </source>
</evidence>
<evidence type="ECO:0000259" key="11">
    <source>
        <dbReference type="PROSITE" id="PS51914"/>
    </source>
</evidence>
<dbReference type="RefSeq" id="XP_066829566.1">
    <property type="nucleotide sequence ID" value="XM_066972648.1"/>
</dbReference>
<evidence type="ECO:0000256" key="10">
    <source>
        <dbReference type="SAM" id="Phobius"/>
    </source>
</evidence>
<keyword evidence="2" id="KW-0813">Transport</keyword>
<dbReference type="PROSITE" id="PS51914">
    <property type="entry name" value="MRH"/>
    <property type="match status" value="1"/>
</dbReference>
<dbReference type="GeneID" id="92207824"/>
<keyword evidence="4" id="KW-0732">Signal</keyword>
<dbReference type="EMBL" id="OZ022407">
    <property type="protein sequence ID" value="CAK9438404.1"/>
    <property type="molecule type" value="Genomic_DNA"/>
</dbReference>
<reference evidence="12 13" key="1">
    <citation type="submission" date="2024-03" db="EMBL/GenBank/DDBJ databases">
        <authorList>
            <person name="Brejova B."/>
        </authorList>
    </citation>
    <scope>NUCLEOTIDE SEQUENCE [LARGE SCALE GENOMIC DNA]</scope>
    <source>
        <strain evidence="12 13">CBS 14171</strain>
    </source>
</reference>
<evidence type="ECO:0000256" key="8">
    <source>
        <dbReference type="ARBA" id="ARBA00023180"/>
    </source>
</evidence>
<keyword evidence="5 10" id="KW-1133">Transmembrane helix</keyword>
<feature type="compositionally biased region" description="Basic residues" evidence="9">
    <location>
        <begin position="307"/>
        <end position="323"/>
    </location>
</feature>
<dbReference type="SUPFAM" id="SSF50911">
    <property type="entry name" value="Mannose 6-phosphate receptor domain"/>
    <property type="match status" value="1"/>
</dbReference>
<organism evidence="12 13">
    <name type="scientific">Lodderomyces beijingensis</name>
    <dbReference type="NCBI Taxonomy" id="1775926"/>
    <lineage>
        <taxon>Eukaryota</taxon>
        <taxon>Fungi</taxon>
        <taxon>Dikarya</taxon>
        <taxon>Ascomycota</taxon>
        <taxon>Saccharomycotina</taxon>
        <taxon>Pichiomycetes</taxon>
        <taxon>Debaryomycetaceae</taxon>
        <taxon>Candida/Lodderomyces clade</taxon>
        <taxon>Lodderomyces</taxon>
    </lineage>
</organism>
<dbReference type="Proteomes" id="UP001497383">
    <property type="component" value="Chromosome 3"/>
</dbReference>
<dbReference type="Pfam" id="PF02157">
    <property type="entry name" value="Man-6-P_recep"/>
    <property type="match status" value="1"/>
</dbReference>
<evidence type="ECO:0000256" key="9">
    <source>
        <dbReference type="SAM" id="MobiDB-lite"/>
    </source>
</evidence>
<name>A0ABP0ZKK0_9ASCO</name>
<keyword evidence="8" id="KW-0325">Glycoprotein</keyword>
<proteinExistence type="predicted"/>